<keyword evidence="1" id="KW-1133">Transmembrane helix</keyword>
<proteinExistence type="predicted"/>
<keyword evidence="1" id="KW-0812">Transmembrane</keyword>
<sequence>MTIRNSNLLFAGVHEEEIAYNELENPRFVVVGLWFYPVAGVCFFWIRQKSLGPDLWQKLKPGH</sequence>
<dbReference type="EMBL" id="AMZN01000033">
    <property type="protein sequence ID" value="ELR71696.1"/>
    <property type="molecule type" value="Genomic_DNA"/>
</dbReference>
<dbReference type="RefSeq" id="WP_009579669.1">
    <property type="nucleotide sequence ID" value="NZ_AMZN01000033.1"/>
</dbReference>
<protein>
    <submittedName>
        <fullName evidence="2">Uncharacterized protein</fullName>
    </submittedName>
</protein>
<dbReference type="AlphaFoldDB" id="L8JRW1"/>
<organism evidence="2 3">
    <name type="scientific">Fulvivirga imtechensis AK7</name>
    <dbReference type="NCBI Taxonomy" id="1237149"/>
    <lineage>
        <taxon>Bacteria</taxon>
        <taxon>Pseudomonadati</taxon>
        <taxon>Bacteroidota</taxon>
        <taxon>Cytophagia</taxon>
        <taxon>Cytophagales</taxon>
        <taxon>Fulvivirgaceae</taxon>
        <taxon>Fulvivirga</taxon>
    </lineage>
</organism>
<gene>
    <name evidence="2" type="ORF">C900_02281</name>
</gene>
<keyword evidence="1" id="KW-0472">Membrane</keyword>
<feature type="transmembrane region" description="Helical" evidence="1">
    <location>
        <begin position="28"/>
        <end position="46"/>
    </location>
</feature>
<accession>L8JRW1</accession>
<dbReference type="Proteomes" id="UP000011135">
    <property type="component" value="Unassembled WGS sequence"/>
</dbReference>
<reference evidence="2 3" key="1">
    <citation type="submission" date="2012-12" db="EMBL/GenBank/DDBJ databases">
        <title>Genome assembly of Fulvivirga imtechensis AK7.</title>
        <authorList>
            <person name="Nupur N."/>
            <person name="Khatri I."/>
            <person name="Kumar R."/>
            <person name="Subramanian S."/>
            <person name="Pinnaka A."/>
        </authorList>
    </citation>
    <scope>NUCLEOTIDE SEQUENCE [LARGE SCALE GENOMIC DNA]</scope>
    <source>
        <strain evidence="2 3">AK7</strain>
    </source>
</reference>
<name>L8JRW1_9BACT</name>
<evidence type="ECO:0000313" key="2">
    <source>
        <dbReference type="EMBL" id="ELR71696.1"/>
    </source>
</evidence>
<evidence type="ECO:0000256" key="1">
    <source>
        <dbReference type="SAM" id="Phobius"/>
    </source>
</evidence>
<evidence type="ECO:0000313" key="3">
    <source>
        <dbReference type="Proteomes" id="UP000011135"/>
    </source>
</evidence>
<comment type="caution">
    <text evidence="2">The sequence shown here is derived from an EMBL/GenBank/DDBJ whole genome shotgun (WGS) entry which is preliminary data.</text>
</comment>
<keyword evidence="3" id="KW-1185">Reference proteome</keyword>